<evidence type="ECO:0000313" key="2">
    <source>
        <dbReference type="EMBL" id="MBY76013.1"/>
    </source>
</evidence>
<protein>
    <recommendedName>
        <fullName evidence="1">Integrase catalytic domain-containing protein</fullName>
    </recommendedName>
</protein>
<dbReference type="OrthoDB" id="6608137at2759"/>
<dbReference type="InterPro" id="IPR036397">
    <property type="entry name" value="RNaseH_sf"/>
</dbReference>
<evidence type="ECO:0000259" key="1">
    <source>
        <dbReference type="PROSITE" id="PS50994"/>
    </source>
</evidence>
<dbReference type="SUPFAM" id="SSF53098">
    <property type="entry name" value="Ribonuclease H-like"/>
    <property type="match status" value="1"/>
</dbReference>
<feature type="domain" description="Integrase catalytic" evidence="1">
    <location>
        <begin position="316"/>
        <end position="506"/>
    </location>
</feature>
<gene>
    <name evidence="2" type="ORF">g.61133</name>
</gene>
<dbReference type="InterPro" id="IPR012337">
    <property type="entry name" value="RNaseH-like_sf"/>
</dbReference>
<proteinExistence type="predicted"/>
<dbReference type="Gene3D" id="3.30.420.10">
    <property type="entry name" value="Ribonuclease H-like superfamily/Ribonuclease H"/>
    <property type="match status" value="1"/>
</dbReference>
<dbReference type="GO" id="GO:0015074">
    <property type="term" value="P:DNA integration"/>
    <property type="evidence" value="ECO:0007669"/>
    <property type="project" value="InterPro"/>
</dbReference>
<dbReference type="InterPro" id="IPR001584">
    <property type="entry name" value="Integrase_cat-core"/>
</dbReference>
<reference evidence="2" key="1">
    <citation type="submission" date="2018-04" db="EMBL/GenBank/DDBJ databases">
        <title>Transcriptome assembly of Sipha flava.</title>
        <authorList>
            <person name="Scully E.D."/>
            <person name="Geib S.M."/>
            <person name="Palmer N.A."/>
            <person name="Koch K."/>
            <person name="Bradshaw J."/>
            <person name="Heng-Moss T."/>
            <person name="Sarath G."/>
        </authorList>
    </citation>
    <scope>NUCLEOTIDE SEQUENCE</scope>
</reference>
<sequence>MNEINIELSKLGIVVGPECMNYWSDSSIVIAWIHSQQLLKTYVANRVAQIHDHTIKEQWRHVSTTCNPADLISRGVPVESLQHSELWWNGPQWLNKDECTWPKSSVVTTDVTEVRTVKLVLTATHEVNNPILERQSSWLLLIRITAWILRFAHNTKTSANHEKINGPLTFKELQAAQLVWFRIAQPADFPRELHDLQKTRQVARKSCLRTLNPFIDVDGLIHVGDRMTATSLSYTIKHPIVIHSRHKITRLFFKYEHERLLHVGPQALLAQMHRFCWPIRGKALAKTIVHNCITCYRFSPKLQTPLMAPLPKERVKIERPFFRSSVDFCGPVHIKSGIRRVKSIKCYIAVFICFVTRAIHLELVTDMTSNAFLAALTRFMSRRGTCSHIHSDNGTNFVGANKELRNYFQNSNATRAVNDTLANHRVQWHFNPPSASHFGGLWEAAVKSAKHHLLKATKGALLTFEEMSTLLCRVEAILNSRPMTSISSNRSNLEVLTPSHFLTGGPAILPQELDVSTIPINRLQRFELMRAQIQTFWKIWSLEYTPQLQKRGRWASISRNVEFGDLAILQEDNLPSLQWKSVRIVATHPGKDNVVRVVTVKLSTGTELKRPVAKLALLPTPDEYNEEDNNHMIG</sequence>
<organism evidence="2">
    <name type="scientific">Sipha flava</name>
    <name type="common">yellow sugarcane aphid</name>
    <dbReference type="NCBI Taxonomy" id="143950"/>
    <lineage>
        <taxon>Eukaryota</taxon>
        <taxon>Metazoa</taxon>
        <taxon>Ecdysozoa</taxon>
        <taxon>Arthropoda</taxon>
        <taxon>Hexapoda</taxon>
        <taxon>Insecta</taxon>
        <taxon>Pterygota</taxon>
        <taxon>Neoptera</taxon>
        <taxon>Paraneoptera</taxon>
        <taxon>Hemiptera</taxon>
        <taxon>Sternorrhyncha</taxon>
        <taxon>Aphidomorpha</taxon>
        <taxon>Aphidoidea</taxon>
        <taxon>Aphididae</taxon>
        <taxon>Sipha</taxon>
    </lineage>
</organism>
<dbReference type="PROSITE" id="PS50994">
    <property type="entry name" value="INTEGRASE"/>
    <property type="match status" value="1"/>
</dbReference>
<dbReference type="AlphaFoldDB" id="A0A2S2QE97"/>
<dbReference type="GO" id="GO:0003676">
    <property type="term" value="F:nucleic acid binding"/>
    <property type="evidence" value="ECO:0007669"/>
    <property type="project" value="InterPro"/>
</dbReference>
<dbReference type="EMBL" id="GGMS01006810">
    <property type="protein sequence ID" value="MBY76013.1"/>
    <property type="molecule type" value="Transcribed_RNA"/>
</dbReference>
<dbReference type="InterPro" id="IPR040676">
    <property type="entry name" value="DUF5641"/>
</dbReference>
<dbReference type="Pfam" id="PF18701">
    <property type="entry name" value="DUF5641"/>
    <property type="match status" value="1"/>
</dbReference>
<name>A0A2S2QE97_9HEMI</name>
<accession>A0A2S2QE97</accession>
<dbReference type="Pfam" id="PF00665">
    <property type="entry name" value="rve"/>
    <property type="match status" value="1"/>
</dbReference>
<dbReference type="PANTHER" id="PTHR47331">
    <property type="entry name" value="PHD-TYPE DOMAIN-CONTAINING PROTEIN"/>
    <property type="match status" value="1"/>
</dbReference>